<evidence type="ECO:0000313" key="3">
    <source>
        <dbReference type="Proteomes" id="UP001497644"/>
    </source>
</evidence>
<accession>A0AAV2MZE9</accession>
<dbReference type="AlphaFoldDB" id="A0AAV2MZE9"/>
<feature type="compositionally biased region" description="Polar residues" evidence="1">
    <location>
        <begin position="77"/>
        <end position="90"/>
    </location>
</feature>
<reference evidence="2" key="1">
    <citation type="submission" date="2024-04" db="EMBL/GenBank/DDBJ databases">
        <authorList>
            <consortium name="Molecular Ecology Group"/>
        </authorList>
    </citation>
    <scope>NUCLEOTIDE SEQUENCE</scope>
</reference>
<protein>
    <submittedName>
        <fullName evidence="2">Uncharacterized protein</fullName>
    </submittedName>
</protein>
<sequence length="146" mass="16395">MREKALNSILELNNQTISLRNKEKLDEFTSKIRDILREIGENQISAKKDVEIADKKKLLENSVITLKNSLSDRHSNESSVEAASKSVKTNENSEEKNSAVIKNNETINRMVPNTPSVEGVPVTWKAALKTKSNMAEIKCHERSTTT</sequence>
<feature type="compositionally biased region" description="Polar residues" evidence="1">
    <location>
        <begin position="100"/>
        <end position="114"/>
    </location>
</feature>
<dbReference type="Proteomes" id="UP001497644">
    <property type="component" value="Unassembled WGS sequence"/>
</dbReference>
<dbReference type="EMBL" id="CAXIPU020000867">
    <property type="protein sequence ID" value="CAL1672719.1"/>
    <property type="molecule type" value="Genomic_DNA"/>
</dbReference>
<proteinExistence type="predicted"/>
<organism evidence="2 3">
    <name type="scientific">Lasius platythorax</name>
    <dbReference type="NCBI Taxonomy" id="488582"/>
    <lineage>
        <taxon>Eukaryota</taxon>
        <taxon>Metazoa</taxon>
        <taxon>Ecdysozoa</taxon>
        <taxon>Arthropoda</taxon>
        <taxon>Hexapoda</taxon>
        <taxon>Insecta</taxon>
        <taxon>Pterygota</taxon>
        <taxon>Neoptera</taxon>
        <taxon>Endopterygota</taxon>
        <taxon>Hymenoptera</taxon>
        <taxon>Apocrita</taxon>
        <taxon>Aculeata</taxon>
        <taxon>Formicoidea</taxon>
        <taxon>Formicidae</taxon>
        <taxon>Formicinae</taxon>
        <taxon>Lasius</taxon>
        <taxon>Lasius</taxon>
    </lineage>
</organism>
<name>A0AAV2MZE9_9HYME</name>
<feature type="region of interest" description="Disordered" evidence="1">
    <location>
        <begin position="68"/>
        <end position="114"/>
    </location>
</feature>
<gene>
    <name evidence="2" type="ORF">LPLAT_LOCUS10617</name>
</gene>
<comment type="caution">
    <text evidence="2">The sequence shown here is derived from an EMBL/GenBank/DDBJ whole genome shotgun (WGS) entry which is preliminary data.</text>
</comment>
<evidence type="ECO:0000313" key="2">
    <source>
        <dbReference type="EMBL" id="CAL1672719.1"/>
    </source>
</evidence>
<keyword evidence="3" id="KW-1185">Reference proteome</keyword>
<evidence type="ECO:0000256" key="1">
    <source>
        <dbReference type="SAM" id="MobiDB-lite"/>
    </source>
</evidence>